<evidence type="ECO:0000259" key="6">
    <source>
        <dbReference type="Pfam" id="PF04932"/>
    </source>
</evidence>
<feature type="transmembrane region" description="Helical" evidence="5">
    <location>
        <begin position="122"/>
        <end position="139"/>
    </location>
</feature>
<feature type="transmembrane region" description="Helical" evidence="5">
    <location>
        <begin position="159"/>
        <end position="178"/>
    </location>
</feature>
<reference evidence="7 8" key="1">
    <citation type="submission" date="2022-12" db="EMBL/GenBank/DDBJ databases">
        <title>Polyphasic characterization of Geotalea uranireducens NIT-SL11 newly isolated from a complex of sewage sludge and microbially reduced graphene oxide.</title>
        <authorList>
            <person name="Xie L."/>
            <person name="Yoshida N."/>
            <person name="Meng L."/>
        </authorList>
    </citation>
    <scope>NUCLEOTIDE SEQUENCE [LARGE SCALE GENOMIC DNA]</scope>
    <source>
        <strain evidence="7 8">NIT-SL11</strain>
    </source>
</reference>
<keyword evidence="4 5" id="KW-0472">Membrane</keyword>
<feature type="transmembrane region" description="Helical" evidence="5">
    <location>
        <begin position="346"/>
        <end position="365"/>
    </location>
</feature>
<dbReference type="InterPro" id="IPR007016">
    <property type="entry name" value="O-antigen_ligase-rel_domated"/>
</dbReference>
<protein>
    <recommendedName>
        <fullName evidence="6">O-antigen ligase-related domain-containing protein</fullName>
    </recommendedName>
</protein>
<evidence type="ECO:0000256" key="1">
    <source>
        <dbReference type="ARBA" id="ARBA00004141"/>
    </source>
</evidence>
<evidence type="ECO:0000256" key="2">
    <source>
        <dbReference type="ARBA" id="ARBA00022692"/>
    </source>
</evidence>
<feature type="domain" description="O-antigen ligase-related" evidence="6">
    <location>
        <begin position="187"/>
        <end position="328"/>
    </location>
</feature>
<proteinExistence type="predicted"/>
<name>A0ABM8ELX8_9BACT</name>
<keyword evidence="8" id="KW-1185">Reference proteome</keyword>
<dbReference type="PANTHER" id="PTHR37422">
    <property type="entry name" value="TEICHURONIC ACID BIOSYNTHESIS PROTEIN TUAE"/>
    <property type="match status" value="1"/>
</dbReference>
<dbReference type="RefSeq" id="WP_281999555.1">
    <property type="nucleotide sequence ID" value="NZ_AP027151.1"/>
</dbReference>
<dbReference type="PANTHER" id="PTHR37422:SF13">
    <property type="entry name" value="LIPOPOLYSACCHARIDE BIOSYNTHESIS PROTEIN PA4999-RELATED"/>
    <property type="match status" value="1"/>
</dbReference>
<sequence>MKSIISRTDHIFIIIFAIVVALPGYFFVSVNDDGQSVDSVFRFIVILVILTLLLFRLLLIRRIAIPKLIVPIFIFVIFGLIVSIIKNPYIAYTPTGVRWFIYGTIVVLFYNIKESVYLLNKYFILTFVIYALSALVDLLTGRSMNINSAMRVVGSVGSAPGLASAIYVTAVGCIFFNYNKLARTILIAFLAFVTILLTKTRFILIVFVVFVLIYLLTVSRTRRKSIGMFIVVTIFILAAFYIFRLSDLSHRFIFNSNELQSDSSTIFRLLILDTVWSQFRFVDIFTGLGLGDFSLWFEKMTGFVGVGPHFEILWLFTETGIVGMLLYFVGYYIFLVKSYQRCVNNFDKRLFFLTFVLIVSMQTSLQFSNPTYFYQVMIPIFMTIGAFLNYTKKSQVNTISG</sequence>
<feature type="transmembrane region" description="Helical" evidence="5">
    <location>
        <begin position="40"/>
        <end position="59"/>
    </location>
</feature>
<keyword evidence="3 5" id="KW-1133">Transmembrane helix</keyword>
<feature type="transmembrane region" description="Helical" evidence="5">
    <location>
        <begin position="91"/>
        <end position="110"/>
    </location>
</feature>
<keyword evidence="2 5" id="KW-0812">Transmembrane</keyword>
<dbReference type="InterPro" id="IPR051533">
    <property type="entry name" value="WaaL-like"/>
</dbReference>
<gene>
    <name evidence="7" type="ORF">GURASL_23650</name>
</gene>
<dbReference type="Proteomes" id="UP001317705">
    <property type="component" value="Chromosome"/>
</dbReference>
<comment type="subcellular location">
    <subcellularLocation>
        <location evidence="1">Membrane</location>
        <topology evidence="1">Multi-pass membrane protein</topology>
    </subcellularLocation>
</comment>
<feature type="transmembrane region" description="Helical" evidence="5">
    <location>
        <begin position="12"/>
        <end position="28"/>
    </location>
</feature>
<feature type="transmembrane region" description="Helical" evidence="5">
    <location>
        <begin position="312"/>
        <end position="334"/>
    </location>
</feature>
<feature type="transmembrane region" description="Helical" evidence="5">
    <location>
        <begin position="68"/>
        <end position="85"/>
    </location>
</feature>
<evidence type="ECO:0000313" key="8">
    <source>
        <dbReference type="Proteomes" id="UP001317705"/>
    </source>
</evidence>
<feature type="transmembrane region" description="Helical" evidence="5">
    <location>
        <begin position="185"/>
        <end position="214"/>
    </location>
</feature>
<evidence type="ECO:0000256" key="4">
    <source>
        <dbReference type="ARBA" id="ARBA00023136"/>
    </source>
</evidence>
<dbReference type="Pfam" id="PF04932">
    <property type="entry name" value="Wzy_C"/>
    <property type="match status" value="1"/>
</dbReference>
<evidence type="ECO:0000256" key="5">
    <source>
        <dbReference type="SAM" id="Phobius"/>
    </source>
</evidence>
<organism evidence="7 8">
    <name type="scientific">Geotalea uraniireducens</name>
    <dbReference type="NCBI Taxonomy" id="351604"/>
    <lineage>
        <taxon>Bacteria</taxon>
        <taxon>Pseudomonadati</taxon>
        <taxon>Thermodesulfobacteriota</taxon>
        <taxon>Desulfuromonadia</taxon>
        <taxon>Geobacterales</taxon>
        <taxon>Geobacteraceae</taxon>
        <taxon>Geotalea</taxon>
    </lineage>
</organism>
<feature type="transmembrane region" description="Helical" evidence="5">
    <location>
        <begin position="371"/>
        <end position="390"/>
    </location>
</feature>
<dbReference type="EMBL" id="AP027151">
    <property type="protein sequence ID" value="BDV43442.1"/>
    <property type="molecule type" value="Genomic_DNA"/>
</dbReference>
<evidence type="ECO:0000256" key="3">
    <source>
        <dbReference type="ARBA" id="ARBA00022989"/>
    </source>
</evidence>
<feature type="transmembrane region" description="Helical" evidence="5">
    <location>
        <begin position="226"/>
        <end position="245"/>
    </location>
</feature>
<accession>A0ABM8ELX8</accession>
<evidence type="ECO:0000313" key="7">
    <source>
        <dbReference type="EMBL" id="BDV43442.1"/>
    </source>
</evidence>